<organism evidence="1 2">
    <name type="scientific">Caballeronia sordidicola</name>
    <name type="common">Burkholderia sordidicola</name>
    <dbReference type="NCBI Taxonomy" id="196367"/>
    <lineage>
        <taxon>Bacteria</taxon>
        <taxon>Pseudomonadati</taxon>
        <taxon>Pseudomonadota</taxon>
        <taxon>Betaproteobacteria</taxon>
        <taxon>Burkholderiales</taxon>
        <taxon>Burkholderiaceae</taxon>
        <taxon>Caballeronia</taxon>
    </lineage>
</organism>
<evidence type="ECO:0000313" key="1">
    <source>
        <dbReference type="EMBL" id="OTP65795.1"/>
    </source>
</evidence>
<protein>
    <recommendedName>
        <fullName evidence="3">DUF4276 family protein</fullName>
    </recommendedName>
</protein>
<dbReference type="AlphaFoldDB" id="A0A242M3M7"/>
<dbReference type="RefSeq" id="WP_086383966.1">
    <property type="nucleotide sequence ID" value="NZ_NBTY01000212.1"/>
</dbReference>
<comment type="caution">
    <text evidence="1">The sequence shown here is derived from an EMBL/GenBank/DDBJ whole genome shotgun (WGS) entry which is preliminary data.</text>
</comment>
<name>A0A242M3M7_CABSO</name>
<proteinExistence type="predicted"/>
<evidence type="ECO:0000313" key="2">
    <source>
        <dbReference type="Proteomes" id="UP000194546"/>
    </source>
</evidence>
<evidence type="ECO:0008006" key="3">
    <source>
        <dbReference type="Google" id="ProtNLM"/>
    </source>
</evidence>
<dbReference type="EMBL" id="NBTY01000212">
    <property type="protein sequence ID" value="OTP65795.1"/>
    <property type="molecule type" value="Genomic_DNA"/>
</dbReference>
<dbReference type="Proteomes" id="UP000194546">
    <property type="component" value="Unassembled WGS sequence"/>
</dbReference>
<reference evidence="1 2" key="1">
    <citation type="submission" date="2017-03" db="EMBL/GenBank/DDBJ databases">
        <title>Genome analysis of strain PAMC 26510.</title>
        <authorList>
            <person name="Oh H.-M."/>
            <person name="Yang J.-A."/>
        </authorList>
    </citation>
    <scope>NUCLEOTIDE SEQUENCE [LARGE SCALE GENOMIC DNA]</scope>
    <source>
        <strain evidence="1 2">PAMC 26510</strain>
    </source>
</reference>
<sequence>MTRLFIVGEGPTEEAFVKSVLAPVLRLSNIFAKPLLMETSRGHRGGGLNLDRTRRAVRNVLLEHNDAYVSTMFDLYALDRSFAGVTESAGMAPSDRAAHIEHLLHADIIARVGCRPERFIAHVQPHEFESLLFSDIGKLCDSEPEWDIYRAALAKVRAEATNPEWINDSPHTAPSKRLEILRPRYRKTTHGPASAIRITLDKIREQCPHFRQWFERLLQIGAQPLAARIPESTS</sequence>
<dbReference type="InterPro" id="IPR025455">
    <property type="entry name" value="DUF4276"/>
</dbReference>
<dbReference type="Pfam" id="PF14103">
    <property type="entry name" value="DUF4276"/>
    <property type="match status" value="1"/>
</dbReference>
<accession>A0A242M3M7</accession>
<gene>
    <name evidence="1" type="ORF">PAMC26510_36805</name>
</gene>